<sequence length="58" mass="5873">MTPETKQPAQPLPIHPTTDDGAAAPKPAVPGSPAQKGPQKPIRDLKPGEPPPESSAGS</sequence>
<reference evidence="2 3" key="1">
    <citation type="submission" date="2024-08" db="EMBL/GenBank/DDBJ databases">
        <authorList>
            <person name="Lu H."/>
        </authorList>
    </citation>
    <scope>NUCLEOTIDE SEQUENCE [LARGE SCALE GENOMIC DNA]</scope>
    <source>
        <strain evidence="2 3">LYH14W</strain>
    </source>
</reference>
<dbReference type="EMBL" id="JBIGHV010000001">
    <property type="protein sequence ID" value="MFG6428566.1"/>
    <property type="molecule type" value="Genomic_DNA"/>
</dbReference>
<evidence type="ECO:0000313" key="2">
    <source>
        <dbReference type="EMBL" id="MFG6428566.1"/>
    </source>
</evidence>
<protein>
    <submittedName>
        <fullName evidence="2">Uncharacterized protein</fullName>
    </submittedName>
</protein>
<accession>A0ABW7EY32</accession>
<feature type="compositionally biased region" description="Pro residues" evidence="1">
    <location>
        <begin position="48"/>
        <end position="58"/>
    </location>
</feature>
<dbReference type="RefSeq" id="WP_394475498.1">
    <property type="nucleotide sequence ID" value="NZ_JBIGHV010000001.1"/>
</dbReference>
<proteinExistence type="predicted"/>
<dbReference type="Proteomes" id="UP001606210">
    <property type="component" value="Unassembled WGS sequence"/>
</dbReference>
<keyword evidence="3" id="KW-1185">Reference proteome</keyword>
<evidence type="ECO:0000313" key="3">
    <source>
        <dbReference type="Proteomes" id="UP001606210"/>
    </source>
</evidence>
<feature type="region of interest" description="Disordered" evidence="1">
    <location>
        <begin position="1"/>
        <end position="58"/>
    </location>
</feature>
<organism evidence="2 3">
    <name type="scientific">Pelomonas parva</name>
    <dbReference type="NCBI Taxonomy" id="3299032"/>
    <lineage>
        <taxon>Bacteria</taxon>
        <taxon>Pseudomonadati</taxon>
        <taxon>Pseudomonadota</taxon>
        <taxon>Betaproteobacteria</taxon>
        <taxon>Burkholderiales</taxon>
        <taxon>Sphaerotilaceae</taxon>
        <taxon>Roseateles</taxon>
    </lineage>
</organism>
<evidence type="ECO:0000256" key="1">
    <source>
        <dbReference type="SAM" id="MobiDB-lite"/>
    </source>
</evidence>
<comment type="caution">
    <text evidence="2">The sequence shown here is derived from an EMBL/GenBank/DDBJ whole genome shotgun (WGS) entry which is preliminary data.</text>
</comment>
<gene>
    <name evidence="2" type="ORF">ACG00Y_01495</name>
</gene>
<name>A0ABW7EY32_9BURK</name>